<reference evidence="8 9" key="1">
    <citation type="submission" date="2016-02" db="EMBL/GenBank/DDBJ databases">
        <title>Genome analysis of coral dinoflagellate symbionts highlights evolutionary adaptations to a symbiotic lifestyle.</title>
        <authorList>
            <person name="Aranda M."/>
            <person name="Li Y."/>
            <person name="Liew Y.J."/>
            <person name="Baumgarten S."/>
            <person name="Simakov O."/>
            <person name="Wilson M."/>
            <person name="Piel J."/>
            <person name="Ashoor H."/>
            <person name="Bougouffa S."/>
            <person name="Bajic V.B."/>
            <person name="Ryu T."/>
            <person name="Ravasi T."/>
            <person name="Bayer T."/>
            <person name="Micklem G."/>
            <person name="Kim H."/>
            <person name="Bhak J."/>
            <person name="Lajeunesse T.C."/>
            <person name="Voolstra C.R."/>
        </authorList>
    </citation>
    <scope>NUCLEOTIDE SEQUENCE [LARGE SCALE GENOMIC DNA]</scope>
    <source>
        <strain evidence="8 9">CCMP2467</strain>
    </source>
</reference>
<dbReference type="Proteomes" id="UP000186817">
    <property type="component" value="Unassembled WGS sequence"/>
</dbReference>
<dbReference type="Pfam" id="PF22544">
    <property type="entry name" value="HYDIN_VesB_CFA65-like_Ig"/>
    <property type="match status" value="2"/>
</dbReference>
<evidence type="ECO:0000313" key="9">
    <source>
        <dbReference type="Proteomes" id="UP000186817"/>
    </source>
</evidence>
<dbReference type="OrthoDB" id="436294at2759"/>
<dbReference type="InterPro" id="IPR033305">
    <property type="entry name" value="Hydin-like"/>
</dbReference>
<keyword evidence="9" id="KW-1185">Reference proteome</keyword>
<protein>
    <submittedName>
        <fullName evidence="8">Hydrocephalus-inducing protein</fullName>
    </submittedName>
</protein>
<evidence type="ECO:0000313" key="8">
    <source>
        <dbReference type="EMBL" id="OLQ07324.1"/>
    </source>
</evidence>
<dbReference type="InterPro" id="IPR032466">
    <property type="entry name" value="Metal_Hydrolase"/>
</dbReference>
<evidence type="ECO:0000256" key="4">
    <source>
        <dbReference type="ARBA" id="ARBA00022490"/>
    </source>
</evidence>
<comment type="similarity">
    <text evidence="3">Belongs to the metallo-dependent hydrolases superfamily. Adenosine and AMP deaminases family.</text>
</comment>
<dbReference type="GO" id="GO:0003341">
    <property type="term" value="P:cilium movement"/>
    <property type="evidence" value="ECO:0007669"/>
    <property type="project" value="TreeGrafter"/>
</dbReference>
<dbReference type="Gene3D" id="3.90.75.20">
    <property type="match status" value="1"/>
</dbReference>
<evidence type="ECO:0000256" key="6">
    <source>
        <dbReference type="ARBA" id="ARBA00023273"/>
    </source>
</evidence>
<dbReference type="InterPro" id="IPR053879">
    <property type="entry name" value="HYDIN_VesB_CFA65-like_Ig"/>
</dbReference>
<dbReference type="SUPFAM" id="SSF54060">
    <property type="entry name" value="His-Me finger endonucleases"/>
    <property type="match status" value="1"/>
</dbReference>
<feature type="domain" description="HNH nuclease" evidence="7">
    <location>
        <begin position="217"/>
        <end position="266"/>
    </location>
</feature>
<dbReference type="InterPro" id="IPR044925">
    <property type="entry name" value="His-Me_finger_sf"/>
</dbReference>
<evidence type="ECO:0000256" key="5">
    <source>
        <dbReference type="ARBA" id="ARBA00023069"/>
    </source>
</evidence>
<dbReference type="PANTHER" id="PTHR23053:SF0">
    <property type="entry name" value="HYDROCEPHALUS-INDUCING PROTEIN HOMOLOG"/>
    <property type="match status" value="1"/>
</dbReference>
<organism evidence="8 9">
    <name type="scientific">Symbiodinium microadriaticum</name>
    <name type="common">Dinoflagellate</name>
    <name type="synonym">Zooxanthella microadriatica</name>
    <dbReference type="NCBI Taxonomy" id="2951"/>
    <lineage>
        <taxon>Eukaryota</taxon>
        <taxon>Sar</taxon>
        <taxon>Alveolata</taxon>
        <taxon>Dinophyceae</taxon>
        <taxon>Suessiales</taxon>
        <taxon>Symbiodiniaceae</taxon>
        <taxon>Symbiodinium</taxon>
    </lineage>
</organism>
<dbReference type="GO" id="GO:0032264">
    <property type="term" value="P:IMP salvage"/>
    <property type="evidence" value="ECO:0007669"/>
    <property type="project" value="InterPro"/>
</dbReference>
<dbReference type="InterPro" id="IPR006329">
    <property type="entry name" value="AMPD"/>
</dbReference>
<dbReference type="GO" id="GO:0003876">
    <property type="term" value="F:AMP deaminase activity"/>
    <property type="evidence" value="ECO:0007669"/>
    <property type="project" value="InterPro"/>
</dbReference>
<dbReference type="InterPro" id="IPR013783">
    <property type="entry name" value="Ig-like_fold"/>
</dbReference>
<evidence type="ECO:0000256" key="1">
    <source>
        <dbReference type="ARBA" id="ARBA00004138"/>
    </source>
</evidence>
<dbReference type="Pfam" id="PF19326">
    <property type="entry name" value="AMP_deaminase"/>
    <property type="match status" value="1"/>
</dbReference>
<name>A0A1Q9EIP4_SYMMI</name>
<sequence length="1214" mass="135527">MDNVARRVKVCPPDSPYFELLPGRRVAKSGAIATTDGSRDKVAPGMEVSYVVRFKPDARIDYTYDLKVVTEREEFSVPIRASGGSALLDFPDVVDFGDECMVGHKCERTVLVRNVGDRASKLLCKTTAPFRVKVEGSSVLVHRKGRGHGIWYEFETAAINETVLLPEEIWKPAQYPGIRGAIENLMVSNHGRVSHRCGGFVSYGTRMSHGYHLVVRSGKGLLVHRLVAATFMGEQELPDAEVNHKDSNRGNNHLDNLEYVTRSENMKHAWQQRSSDMRRKGIGKVVQARSVKSQEPWQDFETISKAAAHAGVPCSKVSRICKGLDCAVHLKWEFRFAPEEHFEGEEWRPVVLKDVRRPSTLAPITPTTFQVLLQQQEAMARKLSHLSRSEEESIEVPDGFLDEGAACQVSIFFTPPRAESYECDLHIKYGEMEAVATLRGQACNAEVSLSHSLLLIEDTYVGLESQGVVTIRNDSDAPIDFSWRLFASTMEEAQHRLALHQQLKAEEMDELLFMQQANLSEDEESDSGSDGERRRLRTERKVTKLLGRKYDSIMKAVEEDPMLFRDGIFKIEPLSGRLWPHTQVTCACCFCPKDALVYCATAYLSAVGQEDRAPLVLKGLGIGPKATFSYDELDVGNVFVESAHRYEVQLLNQGDIEVDFRLVHREGKFAPRFKFTPDHGTIAVGGQCEIVVDFKPKELGQFHEVFEWALQGGMKVGAVRFEFDVDKINFGTVSFGFLNSRMLTLTNTSEVPCYYTLMVKGDEAPPSNEFEIIPSRGTLLPNCAQRIQVDFISSTEKKYDTRLSVDLEGVGKELLSIPIFAQCAVPTVSFEPHGCLNYGDVFIRYPFHQSLYLHNTSVLPAKFMVEGQEVFVGTVPPCASHVITVTLTAHTAGPLRIPMYVKIMGRDVPFPLVVRCCKEGTNPETLGRRILRWRAMGGAASSRQARYKADSAAAKSDGGAQAVDVQADRAKEVRPVAVPHTVVHKQADTHRILSAHTTSKVLSESLRTHAQEAQDEHVRAKLMQALRLRKKHPGCILLKVMVMVDGLAEVHGLDLPPLPTRHEFKQDLISLWKIVKDPECKSAAMSRLERLSNAFQAYQMDHSEAERGEAATIAGDLYSVMKVDNHIHLAAAMTPRMLLRFIKDKLRDELTREVLKGKTLRKLLSEAIGVEEELLGLSEGTGSASPSENLKVEHLDTYLHVDALRMKIYGSSSA</sequence>
<dbReference type="GO" id="GO:1904158">
    <property type="term" value="P:axonemal central apparatus assembly"/>
    <property type="evidence" value="ECO:0007669"/>
    <property type="project" value="TreeGrafter"/>
</dbReference>
<dbReference type="CDD" id="cd00085">
    <property type="entry name" value="HNHc"/>
    <property type="match status" value="1"/>
</dbReference>
<comment type="caution">
    <text evidence="8">The sequence shown here is derived from an EMBL/GenBank/DDBJ whole genome shotgun (WGS) entry which is preliminary data.</text>
</comment>
<dbReference type="GO" id="GO:0005930">
    <property type="term" value="C:axoneme"/>
    <property type="evidence" value="ECO:0007669"/>
    <property type="project" value="TreeGrafter"/>
</dbReference>
<dbReference type="AlphaFoldDB" id="A0A1Q9EIP4"/>
<dbReference type="SUPFAM" id="SSF51556">
    <property type="entry name" value="Metallo-dependent hydrolases"/>
    <property type="match status" value="1"/>
</dbReference>
<dbReference type="InterPro" id="IPR003615">
    <property type="entry name" value="HNH_nuc"/>
</dbReference>
<keyword evidence="6" id="KW-0966">Cell projection</keyword>
<keyword evidence="4" id="KW-0963">Cytoplasm</keyword>
<keyword evidence="5" id="KW-0969">Cilium</keyword>
<dbReference type="Gene3D" id="3.20.20.140">
    <property type="entry name" value="Metal-dependent hydrolases"/>
    <property type="match status" value="1"/>
</dbReference>
<gene>
    <name evidence="8" type="primary">Hydin</name>
    <name evidence="8" type="ORF">AK812_SmicGene9283</name>
</gene>
<accession>A0A1Q9EIP4</accession>
<evidence type="ECO:0000259" key="7">
    <source>
        <dbReference type="SMART" id="SM00507"/>
    </source>
</evidence>
<evidence type="ECO:0000256" key="3">
    <source>
        <dbReference type="ARBA" id="ARBA00006676"/>
    </source>
</evidence>
<evidence type="ECO:0000256" key="2">
    <source>
        <dbReference type="ARBA" id="ARBA00004496"/>
    </source>
</evidence>
<comment type="subcellular location">
    <subcellularLocation>
        <location evidence="1">Cell projection</location>
        <location evidence="1">Cilium</location>
    </subcellularLocation>
    <subcellularLocation>
        <location evidence="2">Cytoplasm</location>
    </subcellularLocation>
</comment>
<dbReference type="SMART" id="SM00507">
    <property type="entry name" value="HNHc"/>
    <property type="match status" value="1"/>
</dbReference>
<proteinExistence type="inferred from homology"/>
<dbReference type="EMBL" id="LSRX01000141">
    <property type="protein sequence ID" value="OLQ07324.1"/>
    <property type="molecule type" value="Genomic_DNA"/>
</dbReference>
<dbReference type="Pfam" id="PF13392">
    <property type="entry name" value="HNH_3"/>
    <property type="match status" value="1"/>
</dbReference>
<dbReference type="PANTHER" id="PTHR23053">
    <property type="entry name" value="DLEC1 DELETED IN LUNG AND ESOPHAGEAL CANCER 1"/>
    <property type="match status" value="1"/>
</dbReference>
<dbReference type="Gene3D" id="2.60.40.10">
    <property type="entry name" value="Immunoglobulins"/>
    <property type="match status" value="4"/>
</dbReference>